<accession>M0P797</accession>
<dbReference type="RefSeq" id="WP_008002898.1">
    <property type="nucleotide sequence ID" value="NZ_AOJG01000001.1"/>
</dbReference>
<dbReference type="PROSITE" id="PS00211">
    <property type="entry name" value="ABC_TRANSPORTER_1"/>
    <property type="match status" value="1"/>
</dbReference>
<dbReference type="EMBL" id="AOJG01000001">
    <property type="protein sequence ID" value="EMA64720.1"/>
    <property type="molecule type" value="Genomic_DNA"/>
</dbReference>
<keyword evidence="5" id="KW-0067">ATP-binding</keyword>
<dbReference type="PANTHER" id="PTHR24221">
    <property type="entry name" value="ATP-BINDING CASSETTE SUB-FAMILY B"/>
    <property type="match status" value="1"/>
</dbReference>
<evidence type="ECO:0000256" key="6">
    <source>
        <dbReference type="ARBA" id="ARBA00022989"/>
    </source>
</evidence>
<feature type="transmembrane region" description="Helical" evidence="8">
    <location>
        <begin position="195"/>
        <end position="215"/>
    </location>
</feature>
<evidence type="ECO:0000313" key="12">
    <source>
        <dbReference type="Proteomes" id="UP000011650"/>
    </source>
</evidence>
<evidence type="ECO:0000256" key="7">
    <source>
        <dbReference type="ARBA" id="ARBA00023136"/>
    </source>
</evidence>
<comment type="subcellular location">
    <subcellularLocation>
        <location evidence="1">Membrane</location>
        <topology evidence="1">Multi-pass membrane protein</topology>
    </subcellularLocation>
</comment>
<proteinExistence type="predicted"/>
<keyword evidence="6 8" id="KW-1133">Transmembrane helix</keyword>
<dbReference type="InterPro" id="IPR027417">
    <property type="entry name" value="P-loop_NTPase"/>
</dbReference>
<feature type="transmembrane region" description="Helical" evidence="8">
    <location>
        <begin position="88"/>
        <end position="110"/>
    </location>
</feature>
<evidence type="ECO:0000256" key="5">
    <source>
        <dbReference type="ARBA" id="ARBA00022840"/>
    </source>
</evidence>
<dbReference type="PANTHER" id="PTHR24221:SF654">
    <property type="entry name" value="ATP-BINDING CASSETTE SUB-FAMILY B MEMBER 6"/>
    <property type="match status" value="1"/>
</dbReference>
<name>M0P797_9EURY</name>
<keyword evidence="4" id="KW-0547">Nucleotide-binding</keyword>
<protein>
    <submittedName>
        <fullName evidence="11">Xenobiotic-transporting ATPase</fullName>
    </submittedName>
</protein>
<dbReference type="PROSITE" id="PS50929">
    <property type="entry name" value="ABC_TM1F"/>
    <property type="match status" value="1"/>
</dbReference>
<organism evidence="11 12">
    <name type="scientific">Halorubrum lipolyticum DSM 21995</name>
    <dbReference type="NCBI Taxonomy" id="1227482"/>
    <lineage>
        <taxon>Archaea</taxon>
        <taxon>Methanobacteriati</taxon>
        <taxon>Methanobacteriota</taxon>
        <taxon>Stenosarchaea group</taxon>
        <taxon>Halobacteria</taxon>
        <taxon>Halobacteriales</taxon>
        <taxon>Haloferacaceae</taxon>
        <taxon>Halorubrum</taxon>
    </lineage>
</organism>
<keyword evidence="12" id="KW-1185">Reference proteome</keyword>
<feature type="domain" description="ABC transporter" evidence="9">
    <location>
        <begin position="377"/>
        <end position="610"/>
    </location>
</feature>
<gene>
    <name evidence="11" type="ORF">C469_00650</name>
</gene>
<dbReference type="Gene3D" id="3.40.50.300">
    <property type="entry name" value="P-loop containing nucleotide triphosphate hydrolases"/>
    <property type="match status" value="1"/>
</dbReference>
<dbReference type="Gene3D" id="1.20.1560.10">
    <property type="entry name" value="ABC transporter type 1, transmembrane domain"/>
    <property type="match status" value="1"/>
</dbReference>
<keyword evidence="7 8" id="KW-0472">Membrane</keyword>
<dbReference type="InterPro" id="IPR039421">
    <property type="entry name" value="Type_1_exporter"/>
</dbReference>
<feature type="domain" description="ABC transmembrane type-1" evidence="10">
    <location>
        <begin position="38"/>
        <end position="343"/>
    </location>
</feature>
<dbReference type="Pfam" id="PF00005">
    <property type="entry name" value="ABC_tran"/>
    <property type="match status" value="1"/>
</dbReference>
<keyword evidence="3 8" id="KW-0812">Transmembrane</keyword>
<dbReference type="PATRIC" id="fig|1227482.3.peg.137"/>
<dbReference type="FunFam" id="3.40.50.300:FF:000287">
    <property type="entry name" value="Multidrug ABC transporter ATP-binding protein"/>
    <property type="match status" value="1"/>
</dbReference>
<dbReference type="SUPFAM" id="SSF52540">
    <property type="entry name" value="P-loop containing nucleoside triphosphate hydrolases"/>
    <property type="match status" value="1"/>
</dbReference>
<evidence type="ECO:0000256" key="8">
    <source>
        <dbReference type="SAM" id="Phobius"/>
    </source>
</evidence>
<feature type="transmembrane region" description="Helical" evidence="8">
    <location>
        <begin position="277"/>
        <end position="299"/>
    </location>
</feature>
<dbReference type="AlphaFoldDB" id="M0P797"/>
<evidence type="ECO:0000256" key="4">
    <source>
        <dbReference type="ARBA" id="ARBA00022741"/>
    </source>
</evidence>
<dbReference type="PROSITE" id="PS50893">
    <property type="entry name" value="ABC_TRANSPORTER_2"/>
    <property type="match status" value="1"/>
</dbReference>
<dbReference type="GO" id="GO:0005524">
    <property type="term" value="F:ATP binding"/>
    <property type="evidence" value="ECO:0007669"/>
    <property type="project" value="UniProtKB-KW"/>
</dbReference>
<dbReference type="InterPro" id="IPR003593">
    <property type="entry name" value="AAA+_ATPase"/>
</dbReference>
<evidence type="ECO:0000256" key="3">
    <source>
        <dbReference type="ARBA" id="ARBA00022692"/>
    </source>
</evidence>
<evidence type="ECO:0000256" key="2">
    <source>
        <dbReference type="ARBA" id="ARBA00022448"/>
    </source>
</evidence>
<evidence type="ECO:0000256" key="1">
    <source>
        <dbReference type="ARBA" id="ARBA00004141"/>
    </source>
</evidence>
<dbReference type="SMART" id="SM00382">
    <property type="entry name" value="AAA"/>
    <property type="match status" value="1"/>
</dbReference>
<dbReference type="InterPro" id="IPR003439">
    <property type="entry name" value="ABC_transporter-like_ATP-bd"/>
</dbReference>
<dbReference type="OrthoDB" id="121502at2157"/>
<dbReference type="GO" id="GO:0016020">
    <property type="term" value="C:membrane"/>
    <property type="evidence" value="ECO:0007669"/>
    <property type="project" value="UniProtKB-SubCell"/>
</dbReference>
<evidence type="ECO:0000259" key="9">
    <source>
        <dbReference type="PROSITE" id="PS50893"/>
    </source>
</evidence>
<dbReference type="InterPro" id="IPR036640">
    <property type="entry name" value="ABC1_TM_sf"/>
</dbReference>
<dbReference type="Pfam" id="PF00664">
    <property type="entry name" value="ABC_membrane"/>
    <property type="match status" value="1"/>
</dbReference>
<reference evidence="11 12" key="1">
    <citation type="journal article" date="2014" name="PLoS Genet.">
        <title>Phylogenetically driven sequencing of extremely halophilic archaea reveals strategies for static and dynamic osmo-response.</title>
        <authorList>
            <person name="Becker E.A."/>
            <person name="Seitzer P.M."/>
            <person name="Tritt A."/>
            <person name="Larsen D."/>
            <person name="Krusor M."/>
            <person name="Yao A.I."/>
            <person name="Wu D."/>
            <person name="Madern D."/>
            <person name="Eisen J.A."/>
            <person name="Darling A.E."/>
            <person name="Facciotti M.T."/>
        </authorList>
    </citation>
    <scope>NUCLEOTIDE SEQUENCE [LARGE SCALE GENOMIC DNA]</scope>
    <source>
        <strain evidence="11 12">DSM 21995</strain>
    </source>
</reference>
<dbReference type="InterPro" id="IPR011527">
    <property type="entry name" value="ABC1_TM_dom"/>
</dbReference>
<comment type="caution">
    <text evidence="11">The sequence shown here is derived from an EMBL/GenBank/DDBJ whole genome shotgun (WGS) entry which is preliminary data.</text>
</comment>
<feature type="transmembrane region" description="Helical" evidence="8">
    <location>
        <begin position="171"/>
        <end position="189"/>
    </location>
</feature>
<sequence>MEGTPDSLTERSETPGSWSENPVWRLYTEYATGRRYAVLGAVATVVGRAFALVPAFVIGLAVDAIFLAERPYALPLVPDGLVPGTDVGKLYFSIAILAAATVAGAVASWIEDWGWSVFAQRVQRNLRVDAYERLQDLELAYFTGNRTGDLMSILNNDVNALETFLEDGLSATLWILATVGGIGLILVGLNPPLTAVTLLPIPLLAAFTLLFTRLIEPRYLSIREEIGDLNSRLENNVSGIEVIKSEGAERFESERVAEASDEYLTANLSAIKVRITYFPGLTVISGVGFAVTFLVGGLWVLGRPVFGLTSALTPGAFVTFVIYAQQFLWPIIRLGDVVDDYERAKAAGSRVQGVLSREPAIGDRPDARPLEIDRGDVTYDGVRFAYSGETVITDADFAVEGGTTVGVVGPTGAGKSTLLKLLPRLYDADAGAVRIDGQDVRDVTLRSLRRSIGYVSQEPFLFYGTVAENVRYGTFDAGDDDVERAARRAQAHEFIENLPDGYDTLVGERGVKLSGGQRQRLALARTMLKDPAILVLDEATSAVDTETEAIIQDRIAEFAADRTTFVIAHRLSTVRTADRILVLDDGAVVEDGTHEDLLGTDGLYANFWRVQTGDIASLPRAFLERALRRQAVVDLDEDGSEQRSN</sequence>
<dbReference type="Proteomes" id="UP000011650">
    <property type="component" value="Unassembled WGS sequence"/>
</dbReference>
<evidence type="ECO:0000259" key="10">
    <source>
        <dbReference type="PROSITE" id="PS50929"/>
    </source>
</evidence>
<dbReference type="SUPFAM" id="SSF90123">
    <property type="entry name" value="ABC transporter transmembrane region"/>
    <property type="match status" value="1"/>
</dbReference>
<keyword evidence="2" id="KW-0813">Transport</keyword>
<evidence type="ECO:0000313" key="11">
    <source>
        <dbReference type="EMBL" id="EMA64720.1"/>
    </source>
</evidence>
<dbReference type="CDD" id="cd18565">
    <property type="entry name" value="ABC_6TM_exporter_like"/>
    <property type="match status" value="1"/>
</dbReference>
<feature type="transmembrane region" description="Helical" evidence="8">
    <location>
        <begin position="36"/>
        <end position="68"/>
    </location>
</feature>
<dbReference type="GO" id="GO:0140359">
    <property type="term" value="F:ABC-type transporter activity"/>
    <property type="evidence" value="ECO:0007669"/>
    <property type="project" value="InterPro"/>
</dbReference>
<dbReference type="STRING" id="1227482.C469_00650"/>
<dbReference type="InterPro" id="IPR017871">
    <property type="entry name" value="ABC_transporter-like_CS"/>
</dbReference>
<dbReference type="GO" id="GO:0016887">
    <property type="term" value="F:ATP hydrolysis activity"/>
    <property type="evidence" value="ECO:0007669"/>
    <property type="project" value="InterPro"/>
</dbReference>